<comment type="caution">
    <text evidence="1">The sequence shown here is derived from an EMBL/GenBank/DDBJ whole genome shotgun (WGS) entry which is preliminary data.</text>
</comment>
<organism evidence="1 2">
    <name type="scientific">Bauhinia variegata</name>
    <name type="common">Purple orchid tree</name>
    <name type="synonym">Phanera variegata</name>
    <dbReference type="NCBI Taxonomy" id="167791"/>
    <lineage>
        <taxon>Eukaryota</taxon>
        <taxon>Viridiplantae</taxon>
        <taxon>Streptophyta</taxon>
        <taxon>Embryophyta</taxon>
        <taxon>Tracheophyta</taxon>
        <taxon>Spermatophyta</taxon>
        <taxon>Magnoliopsida</taxon>
        <taxon>eudicotyledons</taxon>
        <taxon>Gunneridae</taxon>
        <taxon>Pentapetalae</taxon>
        <taxon>rosids</taxon>
        <taxon>fabids</taxon>
        <taxon>Fabales</taxon>
        <taxon>Fabaceae</taxon>
        <taxon>Cercidoideae</taxon>
        <taxon>Cercideae</taxon>
        <taxon>Bauhiniinae</taxon>
        <taxon>Bauhinia</taxon>
    </lineage>
</organism>
<proteinExistence type="predicted"/>
<dbReference type="EMBL" id="CM039435">
    <property type="protein sequence ID" value="KAI4316745.1"/>
    <property type="molecule type" value="Genomic_DNA"/>
</dbReference>
<protein>
    <submittedName>
        <fullName evidence="1">Uncharacterized protein</fullName>
    </submittedName>
</protein>
<dbReference type="Proteomes" id="UP000828941">
    <property type="component" value="Chromosome 10"/>
</dbReference>
<name>A0ACB9M1B2_BAUVA</name>
<reference evidence="1 2" key="1">
    <citation type="journal article" date="2022" name="DNA Res.">
        <title>Chromosomal-level genome assembly of the orchid tree Bauhinia variegata (Leguminosae; Cercidoideae) supports the allotetraploid origin hypothesis of Bauhinia.</title>
        <authorList>
            <person name="Zhong Y."/>
            <person name="Chen Y."/>
            <person name="Zheng D."/>
            <person name="Pang J."/>
            <person name="Liu Y."/>
            <person name="Luo S."/>
            <person name="Meng S."/>
            <person name="Qian L."/>
            <person name="Wei D."/>
            <person name="Dai S."/>
            <person name="Zhou R."/>
        </authorList>
    </citation>
    <scope>NUCLEOTIDE SEQUENCE [LARGE SCALE GENOMIC DNA]</scope>
    <source>
        <strain evidence="1">BV-YZ2020</strain>
    </source>
</reference>
<evidence type="ECO:0000313" key="1">
    <source>
        <dbReference type="EMBL" id="KAI4316745.1"/>
    </source>
</evidence>
<keyword evidence="2" id="KW-1185">Reference proteome</keyword>
<sequence length="122" mass="12938">MSMPLYPQPPPDIVTEQSHNGGSEHDSVGPVVGVLVVIIVLGVIAVMIGRLCSGKRIMGYGQYDLESWAESKCSSCIDGRIIIPSPPRAGECSSSVPATPLQNHHQETKQGEQSSQNSPADV</sequence>
<accession>A0ACB9M1B2</accession>
<gene>
    <name evidence="1" type="ORF">L6164_024693</name>
</gene>
<evidence type="ECO:0000313" key="2">
    <source>
        <dbReference type="Proteomes" id="UP000828941"/>
    </source>
</evidence>